<comment type="caution">
    <text evidence="6">The sequence shown here is derived from an EMBL/GenBank/DDBJ whole genome shotgun (WGS) entry which is preliminary data.</text>
</comment>
<dbReference type="PANTHER" id="PTHR30146">
    <property type="entry name" value="LACI-RELATED TRANSCRIPTIONAL REPRESSOR"/>
    <property type="match status" value="1"/>
</dbReference>
<evidence type="ECO:0000256" key="4">
    <source>
        <dbReference type="ARBA" id="ARBA00023163"/>
    </source>
</evidence>
<reference evidence="6 7" key="1">
    <citation type="submission" date="2018-05" db="EMBL/GenBank/DDBJ databases">
        <authorList>
            <person name="Zhang Y.-J."/>
        </authorList>
    </citation>
    <scope>NUCLEOTIDE SEQUENCE [LARGE SCALE GENOMIC DNA]</scope>
    <source>
        <strain evidence="6 7">CY04</strain>
    </source>
</reference>
<keyword evidence="2" id="KW-0805">Transcription regulation</keyword>
<dbReference type="Pfam" id="PF00356">
    <property type="entry name" value="LacI"/>
    <property type="match status" value="1"/>
</dbReference>
<dbReference type="CDD" id="cd01392">
    <property type="entry name" value="HTH_LacI"/>
    <property type="match status" value="1"/>
</dbReference>
<dbReference type="SMART" id="SM00354">
    <property type="entry name" value="HTH_LACI"/>
    <property type="match status" value="1"/>
</dbReference>
<dbReference type="RefSeq" id="WP_167681833.1">
    <property type="nucleotide sequence ID" value="NZ_QHLQ01000001.1"/>
</dbReference>
<accession>A0ABX0W312</accession>
<dbReference type="Proteomes" id="UP001429564">
    <property type="component" value="Unassembled WGS sequence"/>
</dbReference>
<keyword evidence="7" id="KW-1185">Reference proteome</keyword>
<organism evidence="6 7">
    <name type="scientific">Parasedimentitalea denitrificans</name>
    <dbReference type="NCBI Taxonomy" id="2211118"/>
    <lineage>
        <taxon>Bacteria</taxon>
        <taxon>Pseudomonadati</taxon>
        <taxon>Pseudomonadota</taxon>
        <taxon>Alphaproteobacteria</taxon>
        <taxon>Rhodobacterales</taxon>
        <taxon>Paracoccaceae</taxon>
        <taxon>Parasedimentitalea</taxon>
    </lineage>
</organism>
<evidence type="ECO:0000259" key="5">
    <source>
        <dbReference type="PROSITE" id="PS50932"/>
    </source>
</evidence>
<dbReference type="CDD" id="cd06278">
    <property type="entry name" value="PBP1_LacI-like"/>
    <property type="match status" value="1"/>
</dbReference>
<proteinExistence type="predicted"/>
<dbReference type="InterPro" id="IPR010982">
    <property type="entry name" value="Lambda_DNA-bd_dom_sf"/>
</dbReference>
<dbReference type="PROSITE" id="PS50932">
    <property type="entry name" value="HTH_LACI_2"/>
    <property type="match status" value="1"/>
</dbReference>
<dbReference type="EMBL" id="QHLQ01000001">
    <property type="protein sequence ID" value="NIZ59811.1"/>
    <property type="molecule type" value="Genomic_DNA"/>
</dbReference>
<dbReference type="Pfam" id="PF13377">
    <property type="entry name" value="Peripla_BP_3"/>
    <property type="match status" value="1"/>
</dbReference>
<feature type="domain" description="HTH lacI-type" evidence="5">
    <location>
        <begin position="10"/>
        <end position="64"/>
    </location>
</feature>
<evidence type="ECO:0000256" key="1">
    <source>
        <dbReference type="ARBA" id="ARBA00022491"/>
    </source>
</evidence>
<gene>
    <name evidence="6" type="ORF">DL239_02345</name>
</gene>
<dbReference type="InterPro" id="IPR028082">
    <property type="entry name" value="Peripla_BP_I"/>
</dbReference>
<dbReference type="SUPFAM" id="SSF53822">
    <property type="entry name" value="Periplasmic binding protein-like I"/>
    <property type="match status" value="1"/>
</dbReference>
<keyword evidence="3" id="KW-0238">DNA-binding</keyword>
<evidence type="ECO:0000256" key="3">
    <source>
        <dbReference type="ARBA" id="ARBA00023125"/>
    </source>
</evidence>
<dbReference type="Gene3D" id="3.40.50.2300">
    <property type="match status" value="2"/>
</dbReference>
<evidence type="ECO:0000313" key="6">
    <source>
        <dbReference type="EMBL" id="NIZ59811.1"/>
    </source>
</evidence>
<name>A0ABX0W312_9RHOB</name>
<keyword evidence="1" id="KW-0678">Repressor</keyword>
<protein>
    <submittedName>
        <fullName evidence="6">LacI family transcriptional regulator</fullName>
    </submittedName>
</protein>
<evidence type="ECO:0000256" key="2">
    <source>
        <dbReference type="ARBA" id="ARBA00023015"/>
    </source>
</evidence>
<evidence type="ECO:0000313" key="7">
    <source>
        <dbReference type="Proteomes" id="UP001429564"/>
    </source>
</evidence>
<dbReference type="SUPFAM" id="SSF47413">
    <property type="entry name" value="lambda repressor-like DNA-binding domains"/>
    <property type="match status" value="1"/>
</dbReference>
<dbReference type="InterPro" id="IPR000843">
    <property type="entry name" value="HTH_LacI"/>
</dbReference>
<dbReference type="InterPro" id="IPR046335">
    <property type="entry name" value="LacI/GalR-like_sensor"/>
</dbReference>
<dbReference type="PANTHER" id="PTHR30146:SF95">
    <property type="entry name" value="RIBOSE OPERON REPRESSOR"/>
    <property type="match status" value="1"/>
</dbReference>
<keyword evidence="4" id="KW-0804">Transcription</keyword>
<dbReference type="Gene3D" id="1.10.260.40">
    <property type="entry name" value="lambda repressor-like DNA-binding domains"/>
    <property type="match status" value="1"/>
</dbReference>
<sequence length="340" mass="37014">MKKKTGTSFVSAQQVADLAGVSRSAVSRTFTKGASVSPTTRSKVIKAADSLGYHVNELARGLINEQSNIVCIVGADIYTPYQSRFIDALTRELQAIHKVTMVVNSSGDSEVRDALAQTIRYRADATLVLSGQPDDALIQTCLNNGQRVIVVNRDKMQSGVESIVVTNRVAAREAFHMLHRAGCHNIVAVSSKAGTPSLVAREQAFLQEAKDHGIEATLKTVGMTSYETGAETARQLFSGSNPPDGAFCLTDLLACGFMDVARHEFGRRIPEDLCVIGFDDIDQSSWSSYNLTTFRQPVEDIAVHIRDLLSSRLDPDLGEGPTRFPTEPVWRQSVRMGAKP</sequence>